<reference evidence="1 2" key="1">
    <citation type="journal article" date="2019" name="Int. J. Infect. Dis.">
        <title>Characterization of a community-acquired methicillin-resistant sequence type 338 Staphylococcus aureus strain containing a staphylococcal cassette chromosome mec type VT.</title>
        <authorList>
            <person name="Chen Y."/>
            <person name="Hong J."/>
            <person name="Chen Y."/>
            <person name="Wang H."/>
            <person name="Yu Y."/>
            <person name="Qu T."/>
        </authorList>
    </citation>
    <scope>NUCLEOTIDE SEQUENCE [LARGE SCALE GENOMIC DNA]</scope>
    <source>
        <strain evidence="1 2">LJ05</strain>
    </source>
</reference>
<dbReference type="EMBL" id="WFHO01000014">
    <property type="protein sequence ID" value="MUG52530.1"/>
    <property type="molecule type" value="Genomic_DNA"/>
</dbReference>
<evidence type="ECO:0000313" key="2">
    <source>
        <dbReference type="Proteomes" id="UP000463077"/>
    </source>
</evidence>
<accession>A0AB73JGD4</accession>
<sequence>MTKDFRTNMDSVNKESENLMGYKLEKNKLGENEKIPLLYDLSNEEMNHNVVIGSSGEGKEIYFDEYRNQYVNGALSSWSKDYIKEVDKVNKVLGQLNTCFREFWSRSGNEVIIHKKKTNIYGHTLLYLSNIMAQLENIMYMLDGETSFPSIEIYKRQIVDAIKEADALYTDVEITHNVKKHMDIIHKIIQDW</sequence>
<proteinExistence type="predicted"/>
<dbReference type="RefSeq" id="WP_145455980.1">
    <property type="nucleotide sequence ID" value="NZ_JABMKL010000023.1"/>
</dbReference>
<name>A0AB73JGD4_STAAU</name>
<evidence type="ECO:0000313" key="1">
    <source>
        <dbReference type="EMBL" id="MUG52530.1"/>
    </source>
</evidence>
<protein>
    <submittedName>
        <fullName evidence="1">Uncharacterized protein</fullName>
    </submittedName>
</protein>
<dbReference type="AlphaFoldDB" id="A0AB73JGD4"/>
<organism evidence="1 2">
    <name type="scientific">Staphylococcus aureus</name>
    <dbReference type="NCBI Taxonomy" id="1280"/>
    <lineage>
        <taxon>Bacteria</taxon>
        <taxon>Bacillati</taxon>
        <taxon>Bacillota</taxon>
        <taxon>Bacilli</taxon>
        <taxon>Bacillales</taxon>
        <taxon>Staphylococcaceae</taxon>
        <taxon>Staphylococcus</taxon>
    </lineage>
</organism>
<dbReference type="Proteomes" id="UP000463077">
    <property type="component" value="Unassembled WGS sequence"/>
</dbReference>
<gene>
    <name evidence="1" type="ORF">GAY54_08180</name>
</gene>
<comment type="caution">
    <text evidence="1">The sequence shown here is derived from an EMBL/GenBank/DDBJ whole genome shotgun (WGS) entry which is preliminary data.</text>
</comment>